<dbReference type="GO" id="GO:0006310">
    <property type="term" value="P:DNA recombination"/>
    <property type="evidence" value="ECO:0007669"/>
    <property type="project" value="UniProtKB-KW"/>
</dbReference>
<dbReference type="Gene3D" id="1.10.150.130">
    <property type="match status" value="1"/>
</dbReference>
<accession>A0A4V3IP49</accession>
<dbReference type="CDD" id="cd01189">
    <property type="entry name" value="INT_ICEBs1_C_like"/>
    <property type="match status" value="1"/>
</dbReference>
<evidence type="ECO:0000313" key="8">
    <source>
        <dbReference type="Proteomes" id="UP000298424"/>
    </source>
</evidence>
<dbReference type="InterPro" id="IPR011010">
    <property type="entry name" value="DNA_brk_join_enz"/>
</dbReference>
<dbReference type="OrthoDB" id="1822491at2"/>
<reference evidence="7 8" key="1">
    <citation type="submission" date="2019-03" db="EMBL/GenBank/DDBJ databases">
        <title>Genomics of glacier-inhabiting Cryobacterium strains.</title>
        <authorList>
            <person name="Liu Q."/>
            <person name="Xin Y.-H."/>
        </authorList>
    </citation>
    <scope>NUCLEOTIDE SEQUENCE [LARGE SCALE GENOMIC DNA]</scope>
    <source>
        <strain evidence="7 8">TMT1-1</strain>
    </source>
</reference>
<evidence type="ECO:0000256" key="2">
    <source>
        <dbReference type="ARBA" id="ARBA00023125"/>
    </source>
</evidence>
<dbReference type="InterPro" id="IPR013762">
    <property type="entry name" value="Integrase-like_cat_sf"/>
</dbReference>
<keyword evidence="3" id="KW-0233">DNA recombination</keyword>
<sequence>MVKKTVTPARKTRESFGAFRILPSGRIQASYTGPDGKRYNAPQTFDNKTDARGWLSIQQAKLHTGQWSPMDTSRADAAKGGRAETLETYATEWLGTRMNSHGEHLRPRTRVEYARLLRTALAPLSGERLNSITSEMIRSWNADQLEGGTRTQAARAYGFLKAVLNTAVEDGRITANPCIVRGAQNAKTGRKVEPPTPAELQKILDAITPRYRAAVIIAAWGGCRFGELTELRRKDLILTKEGRTVASITVKVSRAVTKTTGEGFIVGKTKSEAGVRSITLPPHVVGIVVDHLNADVRPGPESLLYPATDGTTHLAQSTFAKHWYPARKAAGRSDMPWHALRHYGATRAALAGATLKELQERLGHSTVAAAMRYQHTAGRDAELARRMSELAEI</sequence>
<dbReference type="GO" id="GO:0015074">
    <property type="term" value="P:DNA integration"/>
    <property type="evidence" value="ECO:0007669"/>
    <property type="project" value="InterPro"/>
</dbReference>
<dbReference type="InterPro" id="IPR002104">
    <property type="entry name" value="Integrase_catalytic"/>
</dbReference>
<dbReference type="InterPro" id="IPR044068">
    <property type="entry name" value="CB"/>
</dbReference>
<dbReference type="InterPro" id="IPR058717">
    <property type="entry name" value="Phage_L5_Integrase_N"/>
</dbReference>
<dbReference type="Pfam" id="PF00589">
    <property type="entry name" value="Phage_integrase"/>
    <property type="match status" value="1"/>
</dbReference>
<evidence type="ECO:0000256" key="4">
    <source>
        <dbReference type="PROSITE-ProRule" id="PRU01248"/>
    </source>
</evidence>
<protein>
    <submittedName>
        <fullName evidence="7">Site-specific integrase</fullName>
    </submittedName>
</protein>
<organism evidence="7 8">
    <name type="scientific">Cryobacterium lyxosi</name>
    <dbReference type="NCBI Taxonomy" id="1259228"/>
    <lineage>
        <taxon>Bacteria</taxon>
        <taxon>Bacillati</taxon>
        <taxon>Actinomycetota</taxon>
        <taxon>Actinomycetes</taxon>
        <taxon>Micrococcales</taxon>
        <taxon>Microbacteriaceae</taxon>
        <taxon>Cryobacterium</taxon>
    </lineage>
</organism>
<name>A0A4V3IP49_9MICO</name>
<dbReference type="Proteomes" id="UP000298424">
    <property type="component" value="Unassembled WGS sequence"/>
</dbReference>
<dbReference type="InterPro" id="IPR050090">
    <property type="entry name" value="Tyrosine_recombinase_XerCD"/>
</dbReference>
<gene>
    <name evidence="7" type="ORF">E3T27_08700</name>
</gene>
<dbReference type="Pfam" id="PF26003">
    <property type="entry name" value="Integrase_N_phage"/>
    <property type="match status" value="1"/>
</dbReference>
<proteinExistence type="inferred from homology"/>
<dbReference type="AlphaFoldDB" id="A0A4V3IP49"/>
<dbReference type="SUPFAM" id="SSF56349">
    <property type="entry name" value="DNA breaking-rejoining enzymes"/>
    <property type="match status" value="1"/>
</dbReference>
<dbReference type="EMBL" id="SOGT01000011">
    <property type="protein sequence ID" value="TFD25873.1"/>
    <property type="molecule type" value="Genomic_DNA"/>
</dbReference>
<comment type="caution">
    <text evidence="7">The sequence shown here is derived from an EMBL/GenBank/DDBJ whole genome shotgun (WGS) entry which is preliminary data.</text>
</comment>
<evidence type="ECO:0000259" key="5">
    <source>
        <dbReference type="PROSITE" id="PS51898"/>
    </source>
</evidence>
<comment type="similarity">
    <text evidence="1">Belongs to the 'phage' integrase family.</text>
</comment>
<dbReference type="GO" id="GO:0003677">
    <property type="term" value="F:DNA binding"/>
    <property type="evidence" value="ECO:0007669"/>
    <property type="project" value="UniProtKB-UniRule"/>
</dbReference>
<keyword evidence="2 4" id="KW-0238">DNA-binding</keyword>
<evidence type="ECO:0000313" key="7">
    <source>
        <dbReference type="EMBL" id="TFD25873.1"/>
    </source>
</evidence>
<keyword evidence="8" id="KW-1185">Reference proteome</keyword>
<dbReference type="PANTHER" id="PTHR30349">
    <property type="entry name" value="PHAGE INTEGRASE-RELATED"/>
    <property type="match status" value="1"/>
</dbReference>
<dbReference type="PROSITE" id="PS51898">
    <property type="entry name" value="TYR_RECOMBINASE"/>
    <property type="match status" value="1"/>
</dbReference>
<evidence type="ECO:0000256" key="3">
    <source>
        <dbReference type="ARBA" id="ARBA00023172"/>
    </source>
</evidence>
<dbReference type="PROSITE" id="PS51900">
    <property type="entry name" value="CB"/>
    <property type="match status" value="1"/>
</dbReference>
<dbReference type="InterPro" id="IPR010998">
    <property type="entry name" value="Integrase_recombinase_N"/>
</dbReference>
<dbReference type="PANTHER" id="PTHR30349:SF64">
    <property type="entry name" value="PROPHAGE INTEGRASE INTD-RELATED"/>
    <property type="match status" value="1"/>
</dbReference>
<evidence type="ECO:0000256" key="1">
    <source>
        <dbReference type="ARBA" id="ARBA00008857"/>
    </source>
</evidence>
<feature type="domain" description="Tyr recombinase" evidence="5">
    <location>
        <begin position="190"/>
        <end position="388"/>
    </location>
</feature>
<evidence type="ECO:0000259" key="6">
    <source>
        <dbReference type="PROSITE" id="PS51900"/>
    </source>
</evidence>
<feature type="domain" description="Core-binding (CB)" evidence="6">
    <location>
        <begin position="84"/>
        <end position="168"/>
    </location>
</feature>
<dbReference type="Gene3D" id="1.10.443.10">
    <property type="entry name" value="Intergrase catalytic core"/>
    <property type="match status" value="1"/>
</dbReference>
<dbReference type="RefSeq" id="WP_134572273.1">
    <property type="nucleotide sequence ID" value="NZ_SOGT01000011.1"/>
</dbReference>